<sequence>MIPKRTGGGQDKKEQEEGGWGARQRGGSNISRQLIGIAVLVGTKGTAVFGYMYTYTYAPPPMPLLILFFLPSRLGIGFRRLLCRDYVFTV</sequence>
<dbReference type="EMBL" id="BPLQ01012651">
    <property type="protein sequence ID" value="GIY66785.1"/>
    <property type="molecule type" value="Genomic_DNA"/>
</dbReference>
<gene>
    <name evidence="3" type="ORF">CDAR_18271</name>
</gene>
<keyword evidence="4" id="KW-1185">Reference proteome</keyword>
<comment type="caution">
    <text evidence="3">The sequence shown here is derived from an EMBL/GenBank/DDBJ whole genome shotgun (WGS) entry which is preliminary data.</text>
</comment>
<proteinExistence type="predicted"/>
<feature type="transmembrane region" description="Helical" evidence="2">
    <location>
        <begin position="34"/>
        <end position="56"/>
    </location>
</feature>
<evidence type="ECO:0000313" key="3">
    <source>
        <dbReference type="EMBL" id="GIY66785.1"/>
    </source>
</evidence>
<evidence type="ECO:0000256" key="2">
    <source>
        <dbReference type="SAM" id="Phobius"/>
    </source>
</evidence>
<protein>
    <submittedName>
        <fullName evidence="3">Uncharacterized protein</fullName>
    </submittedName>
</protein>
<keyword evidence="2" id="KW-0472">Membrane</keyword>
<dbReference type="AlphaFoldDB" id="A0AAV4V9Z8"/>
<name>A0AAV4V9Z8_9ARAC</name>
<organism evidence="3 4">
    <name type="scientific">Caerostris darwini</name>
    <dbReference type="NCBI Taxonomy" id="1538125"/>
    <lineage>
        <taxon>Eukaryota</taxon>
        <taxon>Metazoa</taxon>
        <taxon>Ecdysozoa</taxon>
        <taxon>Arthropoda</taxon>
        <taxon>Chelicerata</taxon>
        <taxon>Arachnida</taxon>
        <taxon>Araneae</taxon>
        <taxon>Araneomorphae</taxon>
        <taxon>Entelegynae</taxon>
        <taxon>Araneoidea</taxon>
        <taxon>Araneidae</taxon>
        <taxon>Caerostris</taxon>
    </lineage>
</organism>
<accession>A0AAV4V9Z8</accession>
<feature type="region of interest" description="Disordered" evidence="1">
    <location>
        <begin position="1"/>
        <end position="27"/>
    </location>
</feature>
<evidence type="ECO:0000256" key="1">
    <source>
        <dbReference type="SAM" id="MobiDB-lite"/>
    </source>
</evidence>
<feature type="transmembrane region" description="Helical" evidence="2">
    <location>
        <begin position="62"/>
        <end position="82"/>
    </location>
</feature>
<keyword evidence="2" id="KW-1133">Transmembrane helix</keyword>
<dbReference type="Proteomes" id="UP001054837">
    <property type="component" value="Unassembled WGS sequence"/>
</dbReference>
<evidence type="ECO:0000313" key="4">
    <source>
        <dbReference type="Proteomes" id="UP001054837"/>
    </source>
</evidence>
<keyword evidence="2" id="KW-0812">Transmembrane</keyword>
<reference evidence="3 4" key="1">
    <citation type="submission" date="2021-06" db="EMBL/GenBank/DDBJ databases">
        <title>Caerostris darwini draft genome.</title>
        <authorList>
            <person name="Kono N."/>
            <person name="Arakawa K."/>
        </authorList>
    </citation>
    <scope>NUCLEOTIDE SEQUENCE [LARGE SCALE GENOMIC DNA]</scope>
</reference>